<dbReference type="Gene3D" id="1.20.120.1630">
    <property type="match status" value="1"/>
</dbReference>
<dbReference type="PROSITE" id="PS50244">
    <property type="entry name" value="S5A_REDUCTASE"/>
    <property type="match status" value="1"/>
</dbReference>
<feature type="transmembrane region" description="Helical" evidence="1">
    <location>
        <begin position="189"/>
        <end position="209"/>
    </location>
</feature>
<reference evidence="2" key="1">
    <citation type="submission" date="2021-10" db="EMBL/GenBank/DDBJ databases">
        <title>Tropical sea cucumber genome reveals ecological adaptation and Cuvierian tubules defense mechanism.</title>
        <authorList>
            <person name="Chen T."/>
        </authorList>
    </citation>
    <scope>NUCLEOTIDE SEQUENCE</scope>
    <source>
        <strain evidence="2">Nanhai2018</strain>
        <tissue evidence="2">Muscle</tissue>
    </source>
</reference>
<evidence type="ECO:0000313" key="3">
    <source>
        <dbReference type="Proteomes" id="UP001152320"/>
    </source>
</evidence>
<sequence length="307" mass="34776">MGVAVIDKYNMALCAIVTVGIQMSFFIVAASCKFDKVTDFAGGTNFVVLALLTFFLAQTYAPRQIAVTVLVAAWGLRLSGYLLYRIIKIGEDKRFDDRRDNLLKFAIFWIFQAVWVFTVSLPVMFTNAAQYGNDNGFGVLEIVGTVLFCFGLVVETLADAQKFAFRNNPENKGKFCDVGVWKWSRHPNYFGEIVLWWGMFIISCGILRGGEWAAVLSPIFITTILLFLSGIPMLEASSDERYGELESYRVYKEQTSPLILFPPILYKIIPSFAKCFLFCEFPFYNKLDKVEAKKEDQPTESTEIVRA</sequence>
<organism evidence="2 3">
    <name type="scientific">Holothuria leucospilota</name>
    <name type="common">Black long sea cucumber</name>
    <name type="synonym">Mertensiothuria leucospilota</name>
    <dbReference type="NCBI Taxonomy" id="206669"/>
    <lineage>
        <taxon>Eukaryota</taxon>
        <taxon>Metazoa</taxon>
        <taxon>Echinodermata</taxon>
        <taxon>Eleutherozoa</taxon>
        <taxon>Echinozoa</taxon>
        <taxon>Holothuroidea</taxon>
        <taxon>Aspidochirotacea</taxon>
        <taxon>Aspidochirotida</taxon>
        <taxon>Holothuriidae</taxon>
        <taxon>Holothuria</taxon>
    </lineage>
</organism>
<dbReference type="Pfam" id="PF06966">
    <property type="entry name" value="DUF1295"/>
    <property type="match status" value="1"/>
</dbReference>
<keyword evidence="1" id="KW-0812">Transmembrane</keyword>
<feature type="transmembrane region" description="Helical" evidence="1">
    <location>
        <begin position="137"/>
        <end position="158"/>
    </location>
</feature>
<dbReference type="GO" id="GO:0016020">
    <property type="term" value="C:membrane"/>
    <property type="evidence" value="ECO:0007669"/>
    <property type="project" value="TreeGrafter"/>
</dbReference>
<proteinExistence type="predicted"/>
<dbReference type="EMBL" id="JAIZAY010000005">
    <property type="protein sequence ID" value="KAJ8041672.1"/>
    <property type="molecule type" value="Genomic_DNA"/>
</dbReference>
<dbReference type="InterPro" id="IPR010721">
    <property type="entry name" value="UstE-like"/>
</dbReference>
<feature type="transmembrane region" description="Helical" evidence="1">
    <location>
        <begin position="6"/>
        <end position="28"/>
    </location>
</feature>
<keyword evidence="1" id="KW-1133">Transmembrane helix</keyword>
<feature type="transmembrane region" description="Helical" evidence="1">
    <location>
        <begin position="40"/>
        <end position="59"/>
    </location>
</feature>
<feature type="transmembrane region" description="Helical" evidence="1">
    <location>
        <begin position="65"/>
        <end position="84"/>
    </location>
</feature>
<feature type="transmembrane region" description="Helical" evidence="1">
    <location>
        <begin position="105"/>
        <end position="125"/>
    </location>
</feature>
<dbReference type="OrthoDB" id="67965at2759"/>
<protein>
    <recommendedName>
        <fullName evidence="4">Steroid 5-alpha reductase C-terminal domain-containing protein</fullName>
    </recommendedName>
</protein>
<keyword evidence="3" id="KW-1185">Reference proteome</keyword>
<dbReference type="PANTHER" id="PTHR32251">
    <property type="entry name" value="3-OXO-5-ALPHA-STEROID 4-DEHYDROGENASE"/>
    <property type="match status" value="1"/>
</dbReference>
<evidence type="ECO:0008006" key="4">
    <source>
        <dbReference type="Google" id="ProtNLM"/>
    </source>
</evidence>
<evidence type="ECO:0000256" key="1">
    <source>
        <dbReference type="SAM" id="Phobius"/>
    </source>
</evidence>
<dbReference type="PANTHER" id="PTHR32251:SF15">
    <property type="entry name" value="3-OXO-5-ALPHA-STEROID 4-DEHYDROGENASE (DUF1295)"/>
    <property type="match status" value="1"/>
</dbReference>
<name>A0A9Q1CAD8_HOLLE</name>
<dbReference type="AlphaFoldDB" id="A0A9Q1CAD8"/>
<dbReference type="Proteomes" id="UP001152320">
    <property type="component" value="Chromosome 5"/>
</dbReference>
<keyword evidence="1" id="KW-0472">Membrane</keyword>
<gene>
    <name evidence="2" type="ORF">HOLleu_12560</name>
</gene>
<comment type="caution">
    <text evidence="2">The sequence shown here is derived from an EMBL/GenBank/DDBJ whole genome shotgun (WGS) entry which is preliminary data.</text>
</comment>
<accession>A0A9Q1CAD8</accession>
<evidence type="ECO:0000313" key="2">
    <source>
        <dbReference type="EMBL" id="KAJ8041672.1"/>
    </source>
</evidence>
<feature type="transmembrane region" description="Helical" evidence="1">
    <location>
        <begin position="215"/>
        <end position="234"/>
    </location>
</feature>